<dbReference type="Proteomes" id="UP000315648">
    <property type="component" value="Unassembled WGS sequence"/>
</dbReference>
<keyword evidence="2" id="KW-1185">Reference proteome</keyword>
<gene>
    <name evidence="1" type="ORF">FPL22_10600</name>
</gene>
<proteinExistence type="predicted"/>
<dbReference type="SUPFAM" id="SSF55486">
    <property type="entry name" value="Metalloproteases ('zincins'), catalytic domain"/>
    <property type="match status" value="1"/>
</dbReference>
<name>A0A556QIX0_9BACT</name>
<dbReference type="EMBL" id="VMBG01000002">
    <property type="protein sequence ID" value="TSJ76572.1"/>
    <property type="molecule type" value="Genomic_DNA"/>
</dbReference>
<dbReference type="OrthoDB" id="9806895at2"/>
<dbReference type="Pfam" id="PF06262">
    <property type="entry name" value="Zincin_1"/>
    <property type="match status" value="1"/>
</dbReference>
<sequence length="123" mass="13868">MTLDRLTALASAVIEATQKKLPAELRDLAGAVPVHYEALPDAELIAEGFEDDILGLFTGSAYGDELREDQPMPAQIILFLENLWDFAEGDETIFRDEVRITYLHELGHYFGWDEDELAARELD</sequence>
<dbReference type="AlphaFoldDB" id="A0A556QIX0"/>
<protein>
    <submittedName>
        <fullName evidence="1">Metallopeptidase family protein</fullName>
    </submittedName>
</protein>
<dbReference type="RefSeq" id="WP_144230329.1">
    <property type="nucleotide sequence ID" value="NZ_CBCRVV010000004.1"/>
</dbReference>
<reference evidence="1 2" key="1">
    <citation type="submission" date="2019-07" db="EMBL/GenBank/DDBJ databases">
        <title>Description of 53C-WASEF.</title>
        <authorList>
            <person name="Pitt A."/>
            <person name="Hahn M.W."/>
        </authorList>
    </citation>
    <scope>NUCLEOTIDE SEQUENCE [LARGE SCALE GENOMIC DNA]</scope>
    <source>
        <strain evidence="1 2">53C-WASEF</strain>
    </source>
</reference>
<organism evidence="1 2">
    <name type="scientific">Rariglobus hedericola</name>
    <dbReference type="NCBI Taxonomy" id="2597822"/>
    <lineage>
        <taxon>Bacteria</taxon>
        <taxon>Pseudomonadati</taxon>
        <taxon>Verrucomicrobiota</taxon>
        <taxon>Opitutia</taxon>
        <taxon>Opitutales</taxon>
        <taxon>Opitutaceae</taxon>
        <taxon>Rariglobus</taxon>
    </lineage>
</organism>
<dbReference type="InterPro" id="IPR038555">
    <property type="entry name" value="Zincin_1_sf"/>
</dbReference>
<evidence type="ECO:0000313" key="1">
    <source>
        <dbReference type="EMBL" id="TSJ76572.1"/>
    </source>
</evidence>
<dbReference type="InterPro" id="IPR010428">
    <property type="entry name" value="Zincin_1"/>
</dbReference>
<dbReference type="Gene3D" id="3.30.2010.20">
    <property type="match status" value="1"/>
</dbReference>
<dbReference type="CDD" id="cd12952">
    <property type="entry name" value="MMP_ACEL2062"/>
    <property type="match status" value="1"/>
</dbReference>
<accession>A0A556QIX0</accession>
<evidence type="ECO:0000313" key="2">
    <source>
        <dbReference type="Proteomes" id="UP000315648"/>
    </source>
</evidence>
<comment type="caution">
    <text evidence="1">The sequence shown here is derived from an EMBL/GenBank/DDBJ whole genome shotgun (WGS) entry which is preliminary data.</text>
</comment>